<dbReference type="EMBL" id="MLFT02002408">
    <property type="protein sequence ID" value="PHT25219.1"/>
    <property type="molecule type" value="Genomic_DNA"/>
</dbReference>
<dbReference type="STRING" id="33114.A0A2G2W1G2"/>
<protein>
    <submittedName>
        <fullName evidence="3">Uncharacterized protein</fullName>
    </submittedName>
</protein>
<dbReference type="Proteomes" id="UP000224567">
    <property type="component" value="Unassembled WGS sequence"/>
</dbReference>
<dbReference type="AlphaFoldDB" id="A0A2G2W1G2"/>
<comment type="caution">
    <text evidence="3">The sequence shown here is derived from an EMBL/GenBank/DDBJ whole genome shotgun (WGS) entry which is preliminary data.</text>
</comment>
<evidence type="ECO:0000256" key="1">
    <source>
        <dbReference type="SAM" id="Coils"/>
    </source>
</evidence>
<dbReference type="EMBL" id="MLFT02000009">
    <property type="protein sequence ID" value="PHT39064.1"/>
    <property type="molecule type" value="Genomic_DNA"/>
</dbReference>
<keyword evidence="1" id="KW-0175">Coiled coil</keyword>
<gene>
    <name evidence="3" type="ORF">CQW23_22637</name>
    <name evidence="2" type="ORF">CQW23_35146</name>
</gene>
<proteinExistence type="predicted"/>
<reference evidence="3 4" key="2">
    <citation type="journal article" date="2017" name="J. Anim. Genet.">
        <title>Multiple reference genome sequences of hot pepper reveal the massive evolution of plant disease resistance genes by retroduplication.</title>
        <authorList>
            <person name="Kim S."/>
            <person name="Park J."/>
            <person name="Yeom S.-I."/>
            <person name="Kim Y.-M."/>
            <person name="Seo E."/>
            <person name="Kim K.-T."/>
            <person name="Kim M.-S."/>
            <person name="Lee J.M."/>
            <person name="Cheong K."/>
            <person name="Shin H.-S."/>
            <person name="Kim S.-B."/>
            <person name="Han K."/>
            <person name="Lee J."/>
            <person name="Park M."/>
            <person name="Lee H.-A."/>
            <person name="Lee H.-Y."/>
            <person name="Lee Y."/>
            <person name="Oh S."/>
            <person name="Lee J.H."/>
            <person name="Choi E."/>
            <person name="Choi E."/>
            <person name="Lee S.E."/>
            <person name="Jeon J."/>
            <person name="Kim H."/>
            <person name="Choi G."/>
            <person name="Song H."/>
            <person name="Lee J."/>
            <person name="Lee S.-C."/>
            <person name="Kwon J.-K."/>
            <person name="Lee H.-Y."/>
            <person name="Koo N."/>
            <person name="Hong Y."/>
            <person name="Kim R.W."/>
            <person name="Kang W.-H."/>
            <person name="Huh J.H."/>
            <person name="Kang B.-C."/>
            <person name="Yang T.-J."/>
            <person name="Lee Y.-H."/>
            <person name="Bennetzen J.L."/>
            <person name="Choi D."/>
        </authorList>
    </citation>
    <scope>NUCLEOTIDE SEQUENCE [LARGE SCALE GENOMIC DNA]</scope>
    <source>
        <strain evidence="3 4">cv. PBC81</strain>
    </source>
</reference>
<feature type="coiled-coil region" evidence="1">
    <location>
        <begin position="1"/>
        <end position="52"/>
    </location>
</feature>
<evidence type="ECO:0000313" key="4">
    <source>
        <dbReference type="Proteomes" id="UP000224567"/>
    </source>
</evidence>
<evidence type="ECO:0000313" key="3">
    <source>
        <dbReference type="EMBL" id="PHT39064.1"/>
    </source>
</evidence>
<sequence>MKSLNVRYEELERKEQQLMAQLEAVQKEKAGIAEQRNEKSKQTRHLVSLAEEKTAGTTKEKHMMKIAATKLNNIVDQWTKIQSFFI</sequence>
<accession>A0A2G2W1G2</accession>
<evidence type="ECO:0000313" key="2">
    <source>
        <dbReference type="EMBL" id="PHT25219.1"/>
    </source>
</evidence>
<dbReference type="OrthoDB" id="1303247at2759"/>
<reference evidence="3 4" key="1">
    <citation type="journal article" date="2017" name="Genome Biol.">
        <title>New reference genome sequences of hot pepper reveal the massive evolution of plant disease-resistance genes by retroduplication.</title>
        <authorList>
            <person name="Kim S."/>
            <person name="Park J."/>
            <person name="Yeom S.I."/>
            <person name="Kim Y.M."/>
            <person name="Seo E."/>
            <person name="Kim K.T."/>
            <person name="Kim M.S."/>
            <person name="Lee J.M."/>
            <person name="Cheong K."/>
            <person name="Shin H.S."/>
            <person name="Kim S.B."/>
            <person name="Han K."/>
            <person name="Lee J."/>
            <person name="Park M."/>
            <person name="Lee H.A."/>
            <person name="Lee H.Y."/>
            <person name="Lee Y."/>
            <person name="Oh S."/>
            <person name="Lee J.H."/>
            <person name="Choi E."/>
            <person name="Choi E."/>
            <person name="Lee S.E."/>
            <person name="Jeon J."/>
            <person name="Kim H."/>
            <person name="Choi G."/>
            <person name="Song H."/>
            <person name="Lee J."/>
            <person name="Lee S.C."/>
            <person name="Kwon J.K."/>
            <person name="Lee H.Y."/>
            <person name="Koo N."/>
            <person name="Hong Y."/>
            <person name="Kim R.W."/>
            <person name="Kang W.H."/>
            <person name="Huh J.H."/>
            <person name="Kang B.C."/>
            <person name="Yang T.J."/>
            <person name="Lee Y.H."/>
            <person name="Bennetzen J.L."/>
            <person name="Choi D."/>
        </authorList>
    </citation>
    <scope>NUCLEOTIDE SEQUENCE [LARGE SCALE GENOMIC DNA]</scope>
    <source>
        <strain evidence="4">cv. PBC81</strain>
        <strain evidence="3">PBC81</strain>
        <tissue evidence="3">Leaf</tissue>
    </source>
</reference>
<keyword evidence="4" id="KW-1185">Reference proteome</keyword>
<organism evidence="3 4">
    <name type="scientific">Capsicum baccatum</name>
    <name type="common">Peruvian pepper</name>
    <dbReference type="NCBI Taxonomy" id="33114"/>
    <lineage>
        <taxon>Eukaryota</taxon>
        <taxon>Viridiplantae</taxon>
        <taxon>Streptophyta</taxon>
        <taxon>Embryophyta</taxon>
        <taxon>Tracheophyta</taxon>
        <taxon>Spermatophyta</taxon>
        <taxon>Magnoliopsida</taxon>
        <taxon>eudicotyledons</taxon>
        <taxon>Gunneridae</taxon>
        <taxon>Pentapetalae</taxon>
        <taxon>asterids</taxon>
        <taxon>lamiids</taxon>
        <taxon>Solanales</taxon>
        <taxon>Solanaceae</taxon>
        <taxon>Solanoideae</taxon>
        <taxon>Capsiceae</taxon>
        <taxon>Capsicum</taxon>
    </lineage>
</organism>
<name>A0A2G2W1G2_CAPBA</name>